<dbReference type="EMBL" id="JABXWT010000003">
    <property type="protein sequence ID" value="NVO56035.1"/>
    <property type="molecule type" value="Genomic_DNA"/>
</dbReference>
<organism evidence="2 3">
    <name type="scientific">Ruegeria haliotis</name>
    <dbReference type="NCBI Taxonomy" id="2747601"/>
    <lineage>
        <taxon>Bacteria</taxon>
        <taxon>Pseudomonadati</taxon>
        <taxon>Pseudomonadota</taxon>
        <taxon>Alphaproteobacteria</taxon>
        <taxon>Rhodobacterales</taxon>
        <taxon>Roseobacteraceae</taxon>
        <taxon>Ruegeria</taxon>
    </lineage>
</organism>
<dbReference type="Proteomes" id="UP000630805">
    <property type="component" value="Unassembled WGS sequence"/>
</dbReference>
<evidence type="ECO:0000313" key="2">
    <source>
        <dbReference type="EMBL" id="NVO56035.1"/>
    </source>
</evidence>
<accession>A0ABX2PPI0</accession>
<dbReference type="Pfam" id="PF13560">
    <property type="entry name" value="HTH_31"/>
    <property type="match status" value="1"/>
</dbReference>
<evidence type="ECO:0000313" key="3">
    <source>
        <dbReference type="Proteomes" id="UP000630805"/>
    </source>
</evidence>
<dbReference type="SMART" id="SM00530">
    <property type="entry name" value="HTH_XRE"/>
    <property type="match status" value="1"/>
</dbReference>
<keyword evidence="3" id="KW-1185">Reference proteome</keyword>
<dbReference type="InterPro" id="IPR010982">
    <property type="entry name" value="Lambda_DNA-bd_dom_sf"/>
</dbReference>
<reference evidence="2 3" key="1">
    <citation type="submission" date="2020-06" db="EMBL/GenBank/DDBJ databases">
        <authorList>
            <person name="Cao W.R."/>
        </authorList>
    </citation>
    <scope>NUCLEOTIDE SEQUENCE [LARGE SCALE GENOMIC DNA]</scope>
    <source>
        <strain evidence="2 3">B1Z28</strain>
    </source>
</reference>
<gene>
    <name evidence="2" type="ORF">HW561_09570</name>
</gene>
<name>A0ABX2PPI0_9RHOB</name>
<dbReference type="SUPFAM" id="SSF47413">
    <property type="entry name" value="lambda repressor-like DNA-binding domains"/>
    <property type="match status" value="1"/>
</dbReference>
<dbReference type="InterPro" id="IPR001387">
    <property type="entry name" value="Cro/C1-type_HTH"/>
</dbReference>
<dbReference type="CDD" id="cd00093">
    <property type="entry name" value="HTH_XRE"/>
    <property type="match status" value="1"/>
</dbReference>
<sequence>MKSLRTREHQILIAGLRESRLQAGLTQAALAERLGTVQSFVAKTETGERRMDVVEFARWADATTGIDAFCKILTEMAKP</sequence>
<proteinExistence type="predicted"/>
<protein>
    <submittedName>
        <fullName evidence="2">Helix-turn-helix transcriptional regulator</fullName>
    </submittedName>
</protein>
<comment type="caution">
    <text evidence="2">The sequence shown here is derived from an EMBL/GenBank/DDBJ whole genome shotgun (WGS) entry which is preliminary data.</text>
</comment>
<evidence type="ECO:0000259" key="1">
    <source>
        <dbReference type="PROSITE" id="PS50943"/>
    </source>
</evidence>
<dbReference type="PROSITE" id="PS50943">
    <property type="entry name" value="HTH_CROC1"/>
    <property type="match status" value="1"/>
</dbReference>
<dbReference type="Gene3D" id="1.10.260.40">
    <property type="entry name" value="lambda repressor-like DNA-binding domains"/>
    <property type="match status" value="1"/>
</dbReference>
<feature type="domain" description="HTH cro/C1-type" evidence="1">
    <location>
        <begin position="16"/>
        <end position="50"/>
    </location>
</feature>